<dbReference type="RefSeq" id="WP_188498518.1">
    <property type="nucleotide sequence ID" value="NZ_BMFV01000031.1"/>
</dbReference>
<dbReference type="Pfam" id="PF12730">
    <property type="entry name" value="ABC2_membrane_4"/>
    <property type="match status" value="1"/>
</dbReference>
<name>A0A8J2ZZ76_9BACL</name>
<feature type="transmembrane region" description="Helical" evidence="1">
    <location>
        <begin position="18"/>
        <end position="39"/>
    </location>
</feature>
<dbReference type="PANTHER" id="PTHR37305">
    <property type="entry name" value="INTEGRAL MEMBRANE PROTEIN-RELATED"/>
    <property type="match status" value="1"/>
</dbReference>
<dbReference type="AlphaFoldDB" id="A0A8J2ZZ76"/>
<evidence type="ECO:0000313" key="3">
    <source>
        <dbReference type="Proteomes" id="UP000656813"/>
    </source>
</evidence>
<dbReference type="Proteomes" id="UP000656813">
    <property type="component" value="Unassembled WGS sequence"/>
</dbReference>
<dbReference type="PANTHER" id="PTHR37305:SF1">
    <property type="entry name" value="MEMBRANE PROTEIN"/>
    <property type="match status" value="1"/>
</dbReference>
<evidence type="ECO:0000313" key="2">
    <source>
        <dbReference type="EMBL" id="GGH86189.1"/>
    </source>
</evidence>
<evidence type="ECO:0000256" key="1">
    <source>
        <dbReference type="SAM" id="Phobius"/>
    </source>
</evidence>
<reference evidence="2" key="2">
    <citation type="submission" date="2020-09" db="EMBL/GenBank/DDBJ databases">
        <authorList>
            <person name="Sun Q."/>
            <person name="Zhou Y."/>
        </authorList>
    </citation>
    <scope>NUCLEOTIDE SEQUENCE</scope>
    <source>
        <strain evidence="2">CGMCC 1.12777</strain>
    </source>
</reference>
<organism evidence="2 3">
    <name type="scientific">Pullulanibacillus pueri</name>
    <dbReference type="NCBI Taxonomy" id="1437324"/>
    <lineage>
        <taxon>Bacteria</taxon>
        <taxon>Bacillati</taxon>
        <taxon>Bacillota</taxon>
        <taxon>Bacilli</taxon>
        <taxon>Bacillales</taxon>
        <taxon>Sporolactobacillaceae</taxon>
        <taxon>Pullulanibacillus</taxon>
    </lineage>
</organism>
<feature type="transmembrane region" description="Helical" evidence="1">
    <location>
        <begin position="99"/>
        <end position="123"/>
    </location>
</feature>
<gene>
    <name evidence="2" type="ORF">GCM10007096_33310</name>
</gene>
<evidence type="ECO:0008006" key="4">
    <source>
        <dbReference type="Google" id="ProtNLM"/>
    </source>
</evidence>
<keyword evidence="1" id="KW-0472">Membrane</keyword>
<feature type="transmembrane region" description="Helical" evidence="1">
    <location>
        <begin position="135"/>
        <end position="157"/>
    </location>
</feature>
<proteinExistence type="predicted"/>
<keyword evidence="3" id="KW-1185">Reference proteome</keyword>
<sequence length="249" mass="28032">MGNLLKTEWYKLRKDRSFWVLTGFLVIFAILYPLILEVGKEANVNDFYRGNILSINSDIVRLFPAILAGFFIASEYSMGTMKSIVSSGNSRVRMYFAKLTIFSIGSIIIMLILPIVMMGASAVYKGFDVMPEWTFFFQTLGLISLFAAAFASVMAFFSTLFTDSGKTIGFLLLFLALIGSLLEFVSAKVAFLEPIITHSIFISQSSILTIDQIDHWNGEMLWTFIGVPILTFIIFGFFGSLIFRKKEIK</sequence>
<feature type="transmembrane region" description="Helical" evidence="1">
    <location>
        <begin position="59"/>
        <end position="78"/>
    </location>
</feature>
<comment type="caution">
    <text evidence="2">The sequence shown here is derived from an EMBL/GenBank/DDBJ whole genome shotgun (WGS) entry which is preliminary data.</text>
</comment>
<dbReference type="EMBL" id="BMFV01000031">
    <property type="protein sequence ID" value="GGH86189.1"/>
    <property type="molecule type" value="Genomic_DNA"/>
</dbReference>
<protein>
    <recommendedName>
        <fullName evidence="4">ABC transporter permease</fullName>
    </recommendedName>
</protein>
<feature type="transmembrane region" description="Helical" evidence="1">
    <location>
        <begin position="221"/>
        <end position="243"/>
    </location>
</feature>
<keyword evidence="1" id="KW-0812">Transmembrane</keyword>
<feature type="transmembrane region" description="Helical" evidence="1">
    <location>
        <begin position="169"/>
        <end position="191"/>
    </location>
</feature>
<keyword evidence="1" id="KW-1133">Transmembrane helix</keyword>
<reference evidence="2" key="1">
    <citation type="journal article" date="2014" name="Int. J. Syst. Evol. Microbiol.">
        <title>Complete genome sequence of Corynebacterium casei LMG S-19264T (=DSM 44701T), isolated from a smear-ripened cheese.</title>
        <authorList>
            <consortium name="US DOE Joint Genome Institute (JGI-PGF)"/>
            <person name="Walter F."/>
            <person name="Albersmeier A."/>
            <person name="Kalinowski J."/>
            <person name="Ruckert C."/>
        </authorList>
    </citation>
    <scope>NUCLEOTIDE SEQUENCE</scope>
    <source>
        <strain evidence="2">CGMCC 1.12777</strain>
    </source>
</reference>
<accession>A0A8J2ZZ76</accession>